<sequence length="89" mass="10519">MTHYRSPSTKLEWSVQVLNDAYIDSKRLWEMMDELFPRGDYKARHKDNRWMIQAPRKLTDASALSEQLIGRLTLLKDEIESIYQESSSV</sequence>
<evidence type="ECO:0000313" key="2">
    <source>
        <dbReference type="Proteomes" id="UP000799750"/>
    </source>
</evidence>
<dbReference type="EMBL" id="MU004181">
    <property type="protein sequence ID" value="KAF2503367.1"/>
    <property type="molecule type" value="Genomic_DNA"/>
</dbReference>
<reference evidence="1" key="1">
    <citation type="journal article" date="2020" name="Stud. Mycol.">
        <title>101 Dothideomycetes genomes: a test case for predicting lifestyles and emergence of pathogens.</title>
        <authorList>
            <person name="Haridas S."/>
            <person name="Albert R."/>
            <person name="Binder M."/>
            <person name="Bloem J."/>
            <person name="Labutti K."/>
            <person name="Salamov A."/>
            <person name="Andreopoulos B."/>
            <person name="Baker S."/>
            <person name="Barry K."/>
            <person name="Bills G."/>
            <person name="Bluhm B."/>
            <person name="Cannon C."/>
            <person name="Castanera R."/>
            <person name="Culley D."/>
            <person name="Daum C."/>
            <person name="Ezra D."/>
            <person name="Gonzalez J."/>
            <person name="Henrissat B."/>
            <person name="Kuo A."/>
            <person name="Liang C."/>
            <person name="Lipzen A."/>
            <person name="Lutzoni F."/>
            <person name="Magnuson J."/>
            <person name="Mondo S."/>
            <person name="Nolan M."/>
            <person name="Ohm R."/>
            <person name="Pangilinan J."/>
            <person name="Park H.-J."/>
            <person name="Ramirez L."/>
            <person name="Alfaro M."/>
            <person name="Sun H."/>
            <person name="Tritt A."/>
            <person name="Yoshinaga Y."/>
            <person name="Zwiers L.-H."/>
            <person name="Turgeon B."/>
            <person name="Goodwin S."/>
            <person name="Spatafora J."/>
            <person name="Crous P."/>
            <person name="Grigoriev I."/>
        </authorList>
    </citation>
    <scope>NUCLEOTIDE SEQUENCE</scope>
    <source>
        <strain evidence="1">CBS 269.34</strain>
    </source>
</reference>
<dbReference type="Proteomes" id="UP000799750">
    <property type="component" value="Unassembled WGS sequence"/>
</dbReference>
<evidence type="ECO:0000313" key="1">
    <source>
        <dbReference type="EMBL" id="KAF2503367.1"/>
    </source>
</evidence>
<dbReference type="OrthoDB" id="3783539at2759"/>
<proteinExistence type="predicted"/>
<accession>A0A6A6RIQ0</accession>
<dbReference type="AlphaFoldDB" id="A0A6A6RIQ0"/>
<protein>
    <submittedName>
        <fullName evidence="1">Uncharacterized protein</fullName>
    </submittedName>
</protein>
<organism evidence="1 2">
    <name type="scientific">Lophium mytilinum</name>
    <dbReference type="NCBI Taxonomy" id="390894"/>
    <lineage>
        <taxon>Eukaryota</taxon>
        <taxon>Fungi</taxon>
        <taxon>Dikarya</taxon>
        <taxon>Ascomycota</taxon>
        <taxon>Pezizomycotina</taxon>
        <taxon>Dothideomycetes</taxon>
        <taxon>Pleosporomycetidae</taxon>
        <taxon>Mytilinidiales</taxon>
        <taxon>Mytilinidiaceae</taxon>
        <taxon>Lophium</taxon>
    </lineage>
</organism>
<gene>
    <name evidence="1" type="ORF">BU16DRAFT_555370</name>
</gene>
<keyword evidence="2" id="KW-1185">Reference proteome</keyword>
<name>A0A6A6RIQ0_9PEZI</name>